<feature type="domain" description="HTH cro/C1-type" evidence="1">
    <location>
        <begin position="7"/>
        <end position="61"/>
    </location>
</feature>
<protein>
    <recommendedName>
        <fullName evidence="1">HTH cro/C1-type domain-containing protein</fullName>
    </recommendedName>
</protein>
<evidence type="ECO:0000313" key="3">
    <source>
        <dbReference type="Proteomes" id="UP000234456"/>
    </source>
</evidence>
<dbReference type="InterPro" id="IPR035965">
    <property type="entry name" value="PAS-like_dom_sf"/>
</dbReference>
<dbReference type="CDD" id="cd00093">
    <property type="entry name" value="HTH_XRE"/>
    <property type="match status" value="1"/>
</dbReference>
<dbReference type="SMART" id="SM00530">
    <property type="entry name" value="HTH_XRE"/>
    <property type="match status" value="1"/>
</dbReference>
<comment type="caution">
    <text evidence="2">The sequence shown here is derived from an EMBL/GenBank/DDBJ whole genome shotgun (WGS) entry which is preliminary data.</text>
</comment>
<dbReference type="Gene3D" id="1.10.260.40">
    <property type="entry name" value="lambda repressor-like DNA-binding domains"/>
    <property type="match status" value="1"/>
</dbReference>
<dbReference type="Proteomes" id="UP000234456">
    <property type="component" value="Unassembled WGS sequence"/>
</dbReference>
<evidence type="ECO:0000259" key="1">
    <source>
        <dbReference type="PROSITE" id="PS50943"/>
    </source>
</evidence>
<dbReference type="Pfam" id="PF13384">
    <property type="entry name" value="HTH_23"/>
    <property type="match status" value="1"/>
</dbReference>
<accession>A0A2N4TXN3</accession>
<dbReference type="GO" id="GO:0003677">
    <property type="term" value="F:DNA binding"/>
    <property type="evidence" value="ECO:0007669"/>
    <property type="project" value="InterPro"/>
</dbReference>
<sequence>MSFRERLKALMSAKQGATLAAIAEACGCTPQAVHKWLRGGDITYVCLKRLAIYFNVNWVWLRYGEKGLEDIQGSGGSQRSSFLIERSQCVERIVESERLLRLALEVADVGAWEIDVITGRMSYSATARRMLALDGDRSEDLHSFCQLLVESDAARLEKALVDVLRDGATLDILVQSKADRKIWFELSGGTCEHTLAQNGRVMGVLKIVHMSDK</sequence>
<reference evidence="2 3" key="1">
    <citation type="submission" date="2017-12" db="EMBL/GenBank/DDBJ databases">
        <title>Draft genome sequence of Ralstonia pickettii 52.</title>
        <authorList>
            <person name="Zheng B."/>
        </authorList>
    </citation>
    <scope>NUCLEOTIDE SEQUENCE [LARGE SCALE GENOMIC DNA]</scope>
    <source>
        <strain evidence="2 3">52</strain>
    </source>
</reference>
<dbReference type="SUPFAM" id="SSF47413">
    <property type="entry name" value="lambda repressor-like DNA-binding domains"/>
    <property type="match status" value="1"/>
</dbReference>
<gene>
    <name evidence="2" type="ORF">C0Q88_07270</name>
</gene>
<name>A0A2N4TXN3_RALPI</name>
<proteinExistence type="predicted"/>
<dbReference type="InterPro" id="IPR010982">
    <property type="entry name" value="Lambda_DNA-bd_dom_sf"/>
</dbReference>
<evidence type="ECO:0000313" key="2">
    <source>
        <dbReference type="EMBL" id="PLC44472.1"/>
    </source>
</evidence>
<dbReference type="AlphaFoldDB" id="A0A2N4TXN3"/>
<dbReference type="PROSITE" id="PS50943">
    <property type="entry name" value="HTH_CROC1"/>
    <property type="match status" value="1"/>
</dbReference>
<dbReference type="InterPro" id="IPR001387">
    <property type="entry name" value="Cro/C1-type_HTH"/>
</dbReference>
<dbReference type="EMBL" id="PKQE01000001">
    <property type="protein sequence ID" value="PLC44472.1"/>
    <property type="molecule type" value="Genomic_DNA"/>
</dbReference>
<dbReference type="SUPFAM" id="SSF55785">
    <property type="entry name" value="PYP-like sensor domain (PAS domain)"/>
    <property type="match status" value="1"/>
</dbReference>
<organism evidence="2 3">
    <name type="scientific">Ralstonia pickettii</name>
    <name type="common">Burkholderia pickettii</name>
    <dbReference type="NCBI Taxonomy" id="329"/>
    <lineage>
        <taxon>Bacteria</taxon>
        <taxon>Pseudomonadati</taxon>
        <taxon>Pseudomonadota</taxon>
        <taxon>Betaproteobacteria</taxon>
        <taxon>Burkholderiales</taxon>
        <taxon>Burkholderiaceae</taxon>
        <taxon>Ralstonia</taxon>
    </lineage>
</organism>
<dbReference type="Gene3D" id="3.30.450.20">
    <property type="entry name" value="PAS domain"/>
    <property type="match status" value="1"/>
</dbReference>